<proteinExistence type="inferred from homology"/>
<evidence type="ECO:0000313" key="7">
    <source>
        <dbReference type="EMBL" id="SHJ59426.1"/>
    </source>
</evidence>
<dbReference type="EMBL" id="FQZL01000026">
    <property type="protein sequence ID" value="SHJ59426.1"/>
    <property type="molecule type" value="Genomic_DNA"/>
</dbReference>
<feature type="domain" description="CobB/CobQ-like glutamine amidotransferase" evidence="6">
    <location>
        <begin position="253"/>
        <end position="439"/>
    </location>
</feature>
<evidence type="ECO:0000259" key="5">
    <source>
        <dbReference type="Pfam" id="PF01656"/>
    </source>
</evidence>
<evidence type="ECO:0000256" key="3">
    <source>
        <dbReference type="ARBA" id="ARBA00022962"/>
    </source>
</evidence>
<dbReference type="SUPFAM" id="SSF52540">
    <property type="entry name" value="P-loop containing nucleoside triphosphate hydrolases"/>
    <property type="match status" value="1"/>
</dbReference>
<dbReference type="InterPro" id="IPR033949">
    <property type="entry name" value="CobQ_GATase1"/>
</dbReference>
<dbReference type="CDD" id="cd01750">
    <property type="entry name" value="GATase1_CobQ"/>
    <property type="match status" value="1"/>
</dbReference>
<feature type="domain" description="CobQ/CobB/MinD/ParA nucleotide binding" evidence="5">
    <location>
        <begin position="4"/>
        <end position="231"/>
    </location>
</feature>
<keyword evidence="2 4" id="KW-0169">Cobalamin biosynthesis</keyword>
<dbReference type="NCBIfam" id="NF001989">
    <property type="entry name" value="PRK00784.1"/>
    <property type="match status" value="1"/>
</dbReference>
<dbReference type="AlphaFoldDB" id="A0A1M6KKG1"/>
<feature type="active site" evidence="4">
    <location>
        <position position="433"/>
    </location>
</feature>
<dbReference type="InterPro" id="IPR004459">
    <property type="entry name" value="CobQ_synth"/>
</dbReference>
<dbReference type="SUPFAM" id="SSF52317">
    <property type="entry name" value="Class I glutamine amidotransferase-like"/>
    <property type="match status" value="1"/>
</dbReference>
<dbReference type="Proteomes" id="UP000184052">
    <property type="component" value="Unassembled WGS sequence"/>
</dbReference>
<accession>A0A1M6KKG1</accession>
<dbReference type="InterPro" id="IPR029062">
    <property type="entry name" value="Class_I_gatase-like"/>
</dbReference>
<dbReference type="CDD" id="cd05389">
    <property type="entry name" value="CobQ_N"/>
    <property type="match status" value="1"/>
</dbReference>
<dbReference type="GO" id="GO:0009236">
    <property type="term" value="P:cobalamin biosynthetic process"/>
    <property type="evidence" value="ECO:0007669"/>
    <property type="project" value="UniProtKB-UniRule"/>
</dbReference>
<dbReference type="PROSITE" id="PS51274">
    <property type="entry name" value="GATASE_COBBQ"/>
    <property type="match status" value="1"/>
</dbReference>
<protein>
    <recommendedName>
        <fullName evidence="4">Cobyric acid synthase</fullName>
    </recommendedName>
</protein>
<dbReference type="RefSeq" id="WP_073050308.1">
    <property type="nucleotide sequence ID" value="NZ_FQZL01000026.1"/>
</dbReference>
<dbReference type="NCBIfam" id="TIGR00313">
    <property type="entry name" value="cobQ"/>
    <property type="match status" value="1"/>
</dbReference>
<dbReference type="Pfam" id="PF07685">
    <property type="entry name" value="GATase_3"/>
    <property type="match status" value="1"/>
</dbReference>
<dbReference type="Pfam" id="PF01656">
    <property type="entry name" value="CbiA"/>
    <property type="match status" value="1"/>
</dbReference>
<dbReference type="UniPathway" id="UPA00148"/>
<comment type="function">
    <text evidence="4">Catalyzes amidations at positions B, D, E, and G on adenosylcobyrinic A,C-diamide. NH(2) groups are provided by glutamine, and one molecule of ATP is hydrogenolyzed for each amidation.</text>
</comment>
<feature type="active site" description="Nucleophile" evidence="4">
    <location>
        <position position="332"/>
    </location>
</feature>
<keyword evidence="8" id="KW-1185">Reference proteome</keyword>
<dbReference type="HAMAP" id="MF_00028">
    <property type="entry name" value="CobQ"/>
    <property type="match status" value="1"/>
</dbReference>
<dbReference type="InterPro" id="IPR002586">
    <property type="entry name" value="CobQ/CobB/MinD/ParA_Nub-bd_dom"/>
</dbReference>
<evidence type="ECO:0000256" key="4">
    <source>
        <dbReference type="HAMAP-Rule" id="MF_00028"/>
    </source>
</evidence>
<evidence type="ECO:0000256" key="2">
    <source>
        <dbReference type="ARBA" id="ARBA00022573"/>
    </source>
</evidence>
<organism evidence="7 8">
    <name type="scientific">Dethiosulfatibacter aminovorans DSM 17477</name>
    <dbReference type="NCBI Taxonomy" id="1121476"/>
    <lineage>
        <taxon>Bacteria</taxon>
        <taxon>Bacillati</taxon>
        <taxon>Bacillota</taxon>
        <taxon>Tissierellia</taxon>
        <taxon>Dethiosulfatibacter</taxon>
    </lineage>
</organism>
<dbReference type="InterPro" id="IPR011698">
    <property type="entry name" value="GATase_3"/>
</dbReference>
<comment type="pathway">
    <text evidence="1 4">Cofactor biosynthesis; adenosylcobalamin biosynthesis.</text>
</comment>
<evidence type="ECO:0000313" key="8">
    <source>
        <dbReference type="Proteomes" id="UP000184052"/>
    </source>
</evidence>
<dbReference type="PANTHER" id="PTHR21343:SF1">
    <property type="entry name" value="COBYRIC ACID SYNTHASE"/>
    <property type="match status" value="1"/>
</dbReference>
<sequence>MKGIMIQGTSSDSGKSYVTTAICRVLSNRGLKPAPFKSQNMSNNSYAAEDGQEISRAQGVQAEAARAKASVYMNPILLKPTRDTQSEVVLFGKVFNAYSGFDYRKDFALKHGVEAIKTSIDKLSEDYGCLVIEGAGSPAEVNLNDREIVNMRVADIADVGVILVTDIDRGGSFASVVGTLELLKEHRHRFKGVIFNKFRGDIKLLEDGLDWLEEEYGIKVVGVLPYLTDLYIETEDAQSKHLLFQYDVANPIDIAVVHLERVSNNTDVEAFIHENDVSVRIVKDPKEFGNPHAVIIPGTKSTSDDLQSLVESGMYEKLKEYNERGGVIAGICGGYQIMGRKLKDPDNVDSIQYEEMDGLDMLPVETVFIGEKQVRQTKGRIDNIFSDQEIDGYEIHLGRTEFLEDCDYFALLEDGTKDGCIYDGGRVFGTYLHNVFHNDVLRNDWLNMIRKKYSMELRDVVDTDKIKEESYEKLAAYAEEHLDIDYIMKIINREV</sequence>
<keyword evidence="3 4" id="KW-0315">Glutamine amidotransferase</keyword>
<name>A0A1M6KKG1_9FIRM</name>
<gene>
    <name evidence="4" type="primary">cobQ</name>
    <name evidence="7" type="ORF">SAMN02745751_02925</name>
</gene>
<dbReference type="GO" id="GO:0015420">
    <property type="term" value="F:ABC-type vitamin B12 transporter activity"/>
    <property type="evidence" value="ECO:0007669"/>
    <property type="project" value="UniProtKB-UniRule"/>
</dbReference>
<dbReference type="InterPro" id="IPR027417">
    <property type="entry name" value="P-loop_NTPase"/>
</dbReference>
<dbReference type="Gene3D" id="3.40.50.300">
    <property type="entry name" value="P-loop containing nucleotide triphosphate hydrolases"/>
    <property type="match status" value="1"/>
</dbReference>
<dbReference type="OrthoDB" id="9808302at2"/>
<dbReference type="Gene3D" id="3.40.50.880">
    <property type="match status" value="1"/>
</dbReference>
<evidence type="ECO:0000259" key="6">
    <source>
        <dbReference type="Pfam" id="PF07685"/>
    </source>
</evidence>
<dbReference type="PANTHER" id="PTHR21343">
    <property type="entry name" value="DETHIOBIOTIN SYNTHETASE"/>
    <property type="match status" value="1"/>
</dbReference>
<dbReference type="GO" id="GO:0003824">
    <property type="term" value="F:catalytic activity"/>
    <property type="evidence" value="ECO:0007669"/>
    <property type="project" value="InterPro"/>
</dbReference>
<dbReference type="STRING" id="1121476.SAMN02745751_02925"/>
<comment type="similarity">
    <text evidence="4">Belongs to the CobB/CobQ family. CobQ subfamily.</text>
</comment>
<evidence type="ECO:0000256" key="1">
    <source>
        <dbReference type="ARBA" id="ARBA00004953"/>
    </source>
</evidence>
<dbReference type="InterPro" id="IPR047045">
    <property type="entry name" value="CobQ_N"/>
</dbReference>
<reference evidence="7 8" key="1">
    <citation type="submission" date="2016-11" db="EMBL/GenBank/DDBJ databases">
        <authorList>
            <person name="Jaros S."/>
            <person name="Januszkiewicz K."/>
            <person name="Wedrychowicz H."/>
        </authorList>
    </citation>
    <scope>NUCLEOTIDE SEQUENCE [LARGE SCALE GENOMIC DNA]</scope>
    <source>
        <strain evidence="7 8">DSM 17477</strain>
    </source>
</reference>